<reference evidence="1" key="1">
    <citation type="submission" date="2015-12" db="EMBL/GenBank/DDBJ databases">
        <title>Update maize B73 reference genome by single molecule sequencing technologies.</title>
        <authorList>
            <consortium name="Maize Genome Sequencing Project"/>
            <person name="Ware D."/>
        </authorList>
    </citation>
    <scope>NUCLEOTIDE SEQUENCE [LARGE SCALE GENOMIC DNA]</scope>
    <source>
        <tissue evidence="1">Seedling</tissue>
    </source>
</reference>
<organism evidence="1">
    <name type="scientific">Zea mays</name>
    <name type="common">Maize</name>
    <dbReference type="NCBI Taxonomy" id="4577"/>
    <lineage>
        <taxon>Eukaryota</taxon>
        <taxon>Viridiplantae</taxon>
        <taxon>Streptophyta</taxon>
        <taxon>Embryophyta</taxon>
        <taxon>Tracheophyta</taxon>
        <taxon>Spermatophyta</taxon>
        <taxon>Magnoliopsida</taxon>
        <taxon>Liliopsida</taxon>
        <taxon>Poales</taxon>
        <taxon>Poaceae</taxon>
        <taxon>PACMAD clade</taxon>
        <taxon>Panicoideae</taxon>
        <taxon>Andropogonodae</taxon>
        <taxon>Andropogoneae</taxon>
        <taxon>Tripsacinae</taxon>
        <taxon>Zea</taxon>
    </lineage>
</organism>
<sequence length="111" mass="12418">MNSSMHHLASIEKYVVCLEYASFVGEVCHICSSPLFNLDLDTLRYVSYIPNHCLLLYEAVTYAIHNAVLAGGLWGSPQKVCTTGFFLSSSQYFVSDDVTTSRYSFVLFLSI</sequence>
<name>A0A1D6N2B7_MAIZE</name>
<gene>
    <name evidence="1" type="ORF">ZEAMMB73_Zm00001d042254</name>
</gene>
<dbReference type="AlphaFoldDB" id="A0A1D6N2B7"/>
<proteinExistence type="predicted"/>
<protein>
    <submittedName>
        <fullName evidence="1">Uncharacterized protein</fullName>
    </submittedName>
</protein>
<dbReference type="EMBL" id="CM007649">
    <property type="protein sequence ID" value="ONM34860.1"/>
    <property type="molecule type" value="Genomic_DNA"/>
</dbReference>
<evidence type="ECO:0000313" key="1">
    <source>
        <dbReference type="EMBL" id="ONM34860.1"/>
    </source>
</evidence>
<accession>A0A1D6N2B7</accession>